<keyword evidence="2" id="KW-0282">Flagellum</keyword>
<dbReference type="AlphaFoldDB" id="A0A238ZF42"/>
<dbReference type="Gene3D" id="3.30.160.170">
    <property type="entry name" value="FlaG-like"/>
    <property type="match status" value="1"/>
</dbReference>
<dbReference type="InterPro" id="IPR035924">
    <property type="entry name" value="FlaG-like_sf"/>
</dbReference>
<keyword evidence="3" id="KW-1185">Reference proteome</keyword>
<dbReference type="PANTHER" id="PTHR37166">
    <property type="entry name" value="PROTEIN FLAG"/>
    <property type="match status" value="1"/>
</dbReference>
<proteinExistence type="predicted"/>
<evidence type="ECO:0000313" key="2">
    <source>
        <dbReference type="EMBL" id="SNR81997.1"/>
    </source>
</evidence>
<dbReference type="EMBL" id="FZOB01000008">
    <property type="protein sequence ID" value="SNR81997.1"/>
    <property type="molecule type" value="Genomic_DNA"/>
</dbReference>
<keyword evidence="2" id="KW-0969">Cilium</keyword>
<gene>
    <name evidence="2" type="ORF">SAMN06265340_10842</name>
</gene>
<dbReference type="OrthoDB" id="9812344at2"/>
<dbReference type="SUPFAM" id="SSF160214">
    <property type="entry name" value="FlaG-like"/>
    <property type="match status" value="1"/>
</dbReference>
<dbReference type="Pfam" id="PF03646">
    <property type="entry name" value="FlaG"/>
    <property type="match status" value="1"/>
</dbReference>
<keyword evidence="2" id="KW-0966">Cell projection</keyword>
<evidence type="ECO:0000256" key="1">
    <source>
        <dbReference type="SAM" id="MobiDB-lite"/>
    </source>
</evidence>
<organism evidence="2 3">
    <name type="scientific">Desulfurobacterium atlanticum</name>
    <dbReference type="NCBI Taxonomy" id="240169"/>
    <lineage>
        <taxon>Bacteria</taxon>
        <taxon>Pseudomonadati</taxon>
        <taxon>Aquificota</taxon>
        <taxon>Aquificia</taxon>
        <taxon>Desulfurobacteriales</taxon>
        <taxon>Desulfurobacteriaceae</taxon>
        <taxon>Desulfurobacterium</taxon>
    </lineage>
</organism>
<feature type="region of interest" description="Disordered" evidence="1">
    <location>
        <begin position="22"/>
        <end position="43"/>
    </location>
</feature>
<dbReference type="InterPro" id="IPR005186">
    <property type="entry name" value="FlaG"/>
</dbReference>
<name>A0A238ZF42_9BACT</name>
<dbReference type="PANTHER" id="PTHR37166:SF1">
    <property type="entry name" value="PROTEIN FLAG"/>
    <property type="match status" value="1"/>
</dbReference>
<dbReference type="Proteomes" id="UP000198405">
    <property type="component" value="Unassembled WGS sequence"/>
</dbReference>
<dbReference type="RefSeq" id="WP_089323261.1">
    <property type="nucleotide sequence ID" value="NZ_FZOB01000008.1"/>
</dbReference>
<reference evidence="3" key="1">
    <citation type="submission" date="2017-06" db="EMBL/GenBank/DDBJ databases">
        <authorList>
            <person name="Varghese N."/>
            <person name="Submissions S."/>
        </authorList>
    </citation>
    <scope>NUCLEOTIDE SEQUENCE [LARGE SCALE GENOMIC DNA]</scope>
    <source>
        <strain evidence="3">DSM 15668</strain>
    </source>
</reference>
<sequence length="122" mass="13972">MEIKNVANLQVSVKMTESQKINQQANLQMQKSSSASNENQQLKKISPKDIEKILEDLQKKISLLNTQLKIEVEKVGDNEEIPVVKVIDKTTNKVIRQIPPEYMLKIAKYIDEITGLLLREKV</sequence>
<evidence type="ECO:0000313" key="3">
    <source>
        <dbReference type="Proteomes" id="UP000198405"/>
    </source>
</evidence>
<protein>
    <submittedName>
        <fullName evidence="2">Flagellar protein FlaG</fullName>
    </submittedName>
</protein>
<accession>A0A238ZF42</accession>